<comment type="caution">
    <text evidence="1">The sequence shown here is derived from an EMBL/GenBank/DDBJ whole genome shotgun (WGS) entry which is preliminary data.</text>
</comment>
<reference evidence="1 2" key="1">
    <citation type="journal article" date="2021" name="Front. Microbiol.">
        <title>Comprehensive Comparative Genomics and Phenotyping of Methylobacterium Species.</title>
        <authorList>
            <person name="Alessa O."/>
            <person name="Ogura Y."/>
            <person name="Fujitani Y."/>
            <person name="Takami H."/>
            <person name="Hayashi T."/>
            <person name="Sahin N."/>
            <person name="Tani A."/>
        </authorList>
    </citation>
    <scope>NUCLEOTIDE SEQUENCE [LARGE SCALE GENOMIC DNA]</scope>
    <source>
        <strain evidence="1 2">DSM 23679</strain>
    </source>
</reference>
<name>A0ABQ4QFI6_9HYPH</name>
<proteinExistence type="predicted"/>
<keyword evidence="2" id="KW-1185">Reference proteome</keyword>
<accession>A0ABQ4QFI6</accession>
<protein>
    <submittedName>
        <fullName evidence="1">Uncharacterized protein</fullName>
    </submittedName>
</protein>
<organism evidence="1 2">
    <name type="scientific">Methylobacterium cerastii</name>
    <dbReference type="NCBI Taxonomy" id="932741"/>
    <lineage>
        <taxon>Bacteria</taxon>
        <taxon>Pseudomonadati</taxon>
        <taxon>Pseudomonadota</taxon>
        <taxon>Alphaproteobacteria</taxon>
        <taxon>Hyphomicrobiales</taxon>
        <taxon>Methylobacteriaceae</taxon>
        <taxon>Methylobacterium</taxon>
    </lineage>
</organism>
<sequence>MASETLMPEEIDAMLPPGFMARPNVWNEFMAIEAEASDFP</sequence>
<evidence type="ECO:0000313" key="2">
    <source>
        <dbReference type="Proteomes" id="UP001055117"/>
    </source>
</evidence>
<gene>
    <name evidence="1" type="ORF">AFCDBAGC_1873</name>
</gene>
<dbReference type="EMBL" id="BPQG01000026">
    <property type="protein sequence ID" value="GJD44011.1"/>
    <property type="molecule type" value="Genomic_DNA"/>
</dbReference>
<evidence type="ECO:0000313" key="1">
    <source>
        <dbReference type="EMBL" id="GJD44011.1"/>
    </source>
</evidence>
<dbReference type="Proteomes" id="UP001055117">
    <property type="component" value="Unassembled WGS sequence"/>
</dbReference>